<evidence type="ECO:0000256" key="5">
    <source>
        <dbReference type="SAM" id="MobiDB-lite"/>
    </source>
</evidence>
<keyword evidence="3" id="KW-0378">Hydrolase</keyword>
<dbReference type="Gramene" id="PNW88620">
    <property type="protein sequence ID" value="PNW88620"/>
    <property type="gene ID" value="CHLRE_01g037350v5"/>
</dbReference>
<name>A0A2K3E750_CHLRE</name>
<keyword evidence="4" id="KW-0809">Transit peptide</keyword>
<dbReference type="EMBL" id="CM008962">
    <property type="protein sequence ID" value="PNW88620.1"/>
    <property type="molecule type" value="Genomic_DNA"/>
</dbReference>
<dbReference type="OrthoDB" id="331699at2759"/>
<feature type="compositionally biased region" description="Low complexity" evidence="5">
    <location>
        <begin position="133"/>
        <end position="154"/>
    </location>
</feature>
<evidence type="ECO:0000259" key="6">
    <source>
        <dbReference type="PROSITE" id="PS51770"/>
    </source>
</evidence>
<comment type="similarity">
    <text evidence="1">Belongs to the acyl coenzyme A hydrolase family.</text>
</comment>
<dbReference type="Gene3D" id="3.10.129.10">
    <property type="entry name" value="Hotdog Thioesterase"/>
    <property type="match status" value="2"/>
</dbReference>
<dbReference type="GO" id="GO:0006637">
    <property type="term" value="P:acyl-CoA metabolic process"/>
    <property type="evidence" value="ECO:0000318"/>
    <property type="project" value="GO_Central"/>
</dbReference>
<evidence type="ECO:0000256" key="4">
    <source>
        <dbReference type="ARBA" id="ARBA00022946"/>
    </source>
</evidence>
<gene>
    <name evidence="7" type="ORF">CHLRE_01g037350v5</name>
</gene>
<evidence type="ECO:0000256" key="3">
    <source>
        <dbReference type="ARBA" id="ARBA00022801"/>
    </source>
</evidence>
<dbReference type="KEGG" id="cre:CHLRE_01g037350v5"/>
<evidence type="ECO:0000313" key="8">
    <source>
        <dbReference type="Proteomes" id="UP000006906"/>
    </source>
</evidence>
<dbReference type="GeneID" id="5715495"/>
<dbReference type="GO" id="GO:0047617">
    <property type="term" value="F:fatty acyl-CoA hydrolase activity"/>
    <property type="evidence" value="ECO:0000318"/>
    <property type="project" value="GO_Central"/>
</dbReference>
<dbReference type="PROSITE" id="PS51770">
    <property type="entry name" value="HOTDOG_ACOT"/>
    <property type="match status" value="2"/>
</dbReference>
<feature type="compositionally biased region" description="Pro residues" evidence="5">
    <location>
        <begin position="48"/>
        <end position="58"/>
    </location>
</feature>
<feature type="domain" description="HotDog ACOT-type" evidence="6">
    <location>
        <begin position="368"/>
        <end position="492"/>
    </location>
</feature>
<dbReference type="ExpressionAtlas" id="A0A2K3E750">
    <property type="expression patterns" value="baseline and differential"/>
</dbReference>
<dbReference type="FunFam" id="3.10.129.10:FF:000032">
    <property type="entry name" value="Acyl-CoA thioester hydrolase"/>
    <property type="match status" value="1"/>
</dbReference>
<feature type="region of interest" description="Disordered" evidence="5">
    <location>
        <begin position="47"/>
        <end position="113"/>
    </location>
</feature>
<dbReference type="STRING" id="3055.A0A2K3E750"/>
<dbReference type="InterPro" id="IPR033120">
    <property type="entry name" value="HOTDOG_ACOT"/>
</dbReference>
<evidence type="ECO:0000256" key="1">
    <source>
        <dbReference type="ARBA" id="ARBA00010458"/>
    </source>
</evidence>
<dbReference type="FunCoup" id="A0A2K3E750">
    <property type="interactions" value="1070"/>
</dbReference>
<organism evidence="7 8">
    <name type="scientific">Chlamydomonas reinhardtii</name>
    <name type="common">Chlamydomonas smithii</name>
    <dbReference type="NCBI Taxonomy" id="3055"/>
    <lineage>
        <taxon>Eukaryota</taxon>
        <taxon>Viridiplantae</taxon>
        <taxon>Chlorophyta</taxon>
        <taxon>core chlorophytes</taxon>
        <taxon>Chlorophyceae</taxon>
        <taxon>CS clade</taxon>
        <taxon>Chlamydomonadales</taxon>
        <taxon>Chlamydomonadaceae</taxon>
        <taxon>Chlamydomonas</taxon>
    </lineage>
</organism>
<accession>A0A2K3E750</accession>
<evidence type="ECO:0000313" key="7">
    <source>
        <dbReference type="EMBL" id="PNW88620.1"/>
    </source>
</evidence>
<dbReference type="InterPro" id="IPR029069">
    <property type="entry name" value="HotDog_dom_sf"/>
</dbReference>
<feature type="region of interest" description="Disordered" evidence="5">
    <location>
        <begin position="129"/>
        <end position="158"/>
    </location>
</feature>
<feature type="domain" description="HotDog ACOT-type" evidence="6">
    <location>
        <begin position="168"/>
        <end position="290"/>
    </location>
</feature>
<protein>
    <recommendedName>
        <fullName evidence="6">HotDog ACOT-type domain-containing protein</fullName>
    </recommendedName>
</protein>
<sequence>MSRVPGLLLRASSGLSGTVFSASSAPGLLATAVGRLTVAGAEDLVTPALPPSPTPPNAWPLQRPRCFTSSTHSCSSGSSSGRDSNPSAAAASSGNSPTTTSSSSSSSDGREELFVGGYTPITKKLWTERRRQAQSAASAAPGAAPAEAATGPAALLPDGRRAPQDISVVYNFSSDKALLDMYRNPWGHMRVGRLLEDLDSLAGNVAFQHCYTGRGASSGGGSGLPLLVTAAVDEIALTHPLLLARDVVVRGQVVWTGRSALDIRMQLFQAQHEPAPSLEALFSFVHLDPATRKASPVVQLAPQTPEQQAAFAERQAVADARKAARQKQGGGDAGVQAALPQETREWIRDARKLQELPALAAADGVLMPATRQHNTFICQPQQRNTHGRVFGGFLMRRAYELGFATTYMFGGSRPVFLKVDEITFSRPVDVGDLLRLTSTVVFAEGRQPPAQGAEPSKARVVVEVEARVTKPEAVESFVTNTFVFVFQLLVQPGGRPLRRVLPTCDEEALRSWRAAGELGGM</sequence>
<reference evidence="7 8" key="1">
    <citation type="journal article" date="2007" name="Science">
        <title>The Chlamydomonas genome reveals the evolution of key animal and plant functions.</title>
        <authorList>
            <person name="Merchant S.S."/>
            <person name="Prochnik S.E."/>
            <person name="Vallon O."/>
            <person name="Harris E.H."/>
            <person name="Karpowicz S.J."/>
            <person name="Witman G.B."/>
            <person name="Terry A."/>
            <person name="Salamov A."/>
            <person name="Fritz-Laylin L.K."/>
            <person name="Marechal-Drouard L."/>
            <person name="Marshall W.F."/>
            <person name="Qu L.H."/>
            <person name="Nelson D.R."/>
            <person name="Sanderfoot A.A."/>
            <person name="Spalding M.H."/>
            <person name="Kapitonov V.V."/>
            <person name="Ren Q."/>
            <person name="Ferris P."/>
            <person name="Lindquist E."/>
            <person name="Shapiro H."/>
            <person name="Lucas S.M."/>
            <person name="Grimwood J."/>
            <person name="Schmutz J."/>
            <person name="Cardol P."/>
            <person name="Cerutti H."/>
            <person name="Chanfreau G."/>
            <person name="Chen C.L."/>
            <person name="Cognat V."/>
            <person name="Croft M.T."/>
            <person name="Dent R."/>
            <person name="Dutcher S."/>
            <person name="Fernandez E."/>
            <person name="Fukuzawa H."/>
            <person name="Gonzalez-Ballester D."/>
            <person name="Gonzalez-Halphen D."/>
            <person name="Hallmann A."/>
            <person name="Hanikenne M."/>
            <person name="Hippler M."/>
            <person name="Inwood W."/>
            <person name="Jabbari K."/>
            <person name="Kalanon M."/>
            <person name="Kuras R."/>
            <person name="Lefebvre P.A."/>
            <person name="Lemaire S.D."/>
            <person name="Lobanov A.V."/>
            <person name="Lohr M."/>
            <person name="Manuell A."/>
            <person name="Meier I."/>
            <person name="Mets L."/>
            <person name="Mittag M."/>
            <person name="Mittelmeier T."/>
            <person name="Moroney J.V."/>
            <person name="Moseley J."/>
            <person name="Napoli C."/>
            <person name="Nedelcu A.M."/>
            <person name="Niyogi K."/>
            <person name="Novoselov S.V."/>
            <person name="Paulsen I.T."/>
            <person name="Pazour G."/>
            <person name="Purton S."/>
            <person name="Ral J.P."/>
            <person name="Riano-Pachon D.M."/>
            <person name="Riekhof W."/>
            <person name="Rymarquis L."/>
            <person name="Schroda M."/>
            <person name="Stern D."/>
            <person name="Umen J."/>
            <person name="Willows R."/>
            <person name="Wilson N."/>
            <person name="Zimmer S.L."/>
            <person name="Allmer J."/>
            <person name="Balk J."/>
            <person name="Bisova K."/>
            <person name="Chen C.J."/>
            <person name="Elias M."/>
            <person name="Gendler K."/>
            <person name="Hauser C."/>
            <person name="Lamb M.R."/>
            <person name="Ledford H."/>
            <person name="Long J.C."/>
            <person name="Minagawa J."/>
            <person name="Page M.D."/>
            <person name="Pan J."/>
            <person name="Pootakham W."/>
            <person name="Roje S."/>
            <person name="Rose A."/>
            <person name="Stahlberg E."/>
            <person name="Terauchi A.M."/>
            <person name="Yang P."/>
            <person name="Ball S."/>
            <person name="Bowler C."/>
            <person name="Dieckmann C.L."/>
            <person name="Gladyshev V.N."/>
            <person name="Green P."/>
            <person name="Jorgensen R."/>
            <person name="Mayfield S."/>
            <person name="Mueller-Roeber B."/>
            <person name="Rajamani S."/>
            <person name="Sayre R.T."/>
            <person name="Brokstein P."/>
            <person name="Dubchak I."/>
            <person name="Goodstein D."/>
            <person name="Hornick L."/>
            <person name="Huang Y.W."/>
            <person name="Jhaveri J."/>
            <person name="Luo Y."/>
            <person name="Martinez D."/>
            <person name="Ngau W.C."/>
            <person name="Otillar B."/>
            <person name="Poliakov A."/>
            <person name="Porter A."/>
            <person name="Szajkowski L."/>
            <person name="Werner G."/>
            <person name="Zhou K."/>
            <person name="Grigoriev I.V."/>
            <person name="Rokhsar D.S."/>
            <person name="Grossman A.R."/>
        </authorList>
    </citation>
    <scope>NUCLEOTIDE SEQUENCE [LARGE SCALE GENOMIC DNA]</scope>
    <source>
        <strain evidence="8">CC-503</strain>
    </source>
</reference>
<dbReference type="SUPFAM" id="SSF54637">
    <property type="entry name" value="Thioesterase/thiol ester dehydrase-isomerase"/>
    <property type="match status" value="2"/>
</dbReference>
<dbReference type="PANTHER" id="PTHR12655:SF0">
    <property type="entry name" value="ACYL-COENZYME A THIOESTERASE 9, MITOCHONDRIAL"/>
    <property type="match status" value="1"/>
</dbReference>
<dbReference type="OMA" id="ETWERTY"/>
<dbReference type="RefSeq" id="XP_042928656.1">
    <property type="nucleotide sequence ID" value="XM_043058742.1"/>
</dbReference>
<dbReference type="Proteomes" id="UP000006906">
    <property type="component" value="Chromosome 1"/>
</dbReference>
<evidence type="ECO:0000256" key="2">
    <source>
        <dbReference type="ARBA" id="ARBA00022737"/>
    </source>
</evidence>
<feature type="compositionally biased region" description="Low complexity" evidence="5">
    <location>
        <begin position="69"/>
        <end position="107"/>
    </location>
</feature>
<keyword evidence="2" id="KW-0677">Repeat</keyword>
<dbReference type="CDD" id="cd03442">
    <property type="entry name" value="BFIT_BACH"/>
    <property type="match status" value="2"/>
</dbReference>
<dbReference type="InParanoid" id="A0A2K3E750"/>
<proteinExistence type="inferred from homology"/>
<dbReference type="AlphaFoldDB" id="A0A2K3E750"/>
<keyword evidence="8" id="KW-1185">Reference proteome</keyword>
<dbReference type="PANTHER" id="PTHR12655">
    <property type="entry name" value="ACYL-COA THIOESTERASE"/>
    <property type="match status" value="1"/>
</dbReference>